<keyword evidence="6 13" id="KW-0732">Signal</keyword>
<dbReference type="InterPro" id="IPR011050">
    <property type="entry name" value="Pectin_lyase_fold/virulence"/>
</dbReference>
<dbReference type="FunFam" id="2.160.20.10:FF:000028">
    <property type="entry name" value="Polygalacturonase QRT2"/>
    <property type="match status" value="1"/>
</dbReference>
<dbReference type="EMBL" id="SDMP01000008">
    <property type="protein sequence ID" value="RYR43998.1"/>
    <property type="molecule type" value="Genomic_DNA"/>
</dbReference>
<dbReference type="EC" id="3.2.1.15" evidence="3"/>
<proteinExistence type="inferred from homology"/>
<evidence type="ECO:0000256" key="6">
    <source>
        <dbReference type="ARBA" id="ARBA00022729"/>
    </source>
</evidence>
<evidence type="ECO:0000256" key="9">
    <source>
        <dbReference type="ARBA" id="ARBA00023316"/>
    </source>
</evidence>
<reference evidence="14 15" key="1">
    <citation type="submission" date="2019-01" db="EMBL/GenBank/DDBJ databases">
        <title>Sequencing of cultivated peanut Arachis hypogaea provides insights into genome evolution and oil improvement.</title>
        <authorList>
            <person name="Chen X."/>
        </authorList>
    </citation>
    <scope>NUCLEOTIDE SEQUENCE [LARGE SCALE GENOMIC DNA]</scope>
    <source>
        <strain evidence="15">cv. Fuhuasheng</strain>
        <tissue evidence="14">Leaves</tissue>
    </source>
</reference>
<dbReference type="STRING" id="3818.A0A445BZR2"/>
<dbReference type="SMR" id="A0A445BZR2"/>
<evidence type="ECO:0000256" key="2">
    <source>
        <dbReference type="ARBA" id="ARBA00008834"/>
    </source>
</evidence>
<comment type="catalytic activity">
    <reaction evidence="10">
        <text>(1,4-alpha-D-galacturonosyl)n+m + H2O = (1,4-alpha-D-galacturonosyl)n + (1,4-alpha-D-galacturonosyl)m.</text>
        <dbReference type="EC" id="3.2.1.15"/>
    </reaction>
</comment>
<dbReference type="SUPFAM" id="SSF51126">
    <property type="entry name" value="Pectin lyase-like"/>
    <property type="match status" value="1"/>
</dbReference>
<evidence type="ECO:0000256" key="10">
    <source>
        <dbReference type="ARBA" id="ARBA00034074"/>
    </source>
</evidence>
<comment type="caution">
    <text evidence="14">The sequence shown here is derived from an EMBL/GenBank/DDBJ whole genome shotgun (WGS) entry which is preliminary data.</text>
</comment>
<name>A0A445BZR2_ARAHY</name>
<evidence type="ECO:0000256" key="3">
    <source>
        <dbReference type="ARBA" id="ARBA00012736"/>
    </source>
</evidence>
<dbReference type="Gramene" id="arahy.Tifrunner.gnm2.ann2.Ah08g273400.1">
    <property type="protein sequence ID" value="arahy.Tifrunner.gnm2.ann2.Ah08g273400.1-CDS"/>
    <property type="gene ID" value="arahy.Tifrunner.gnm2.ann2.Ah08g273400"/>
</dbReference>
<dbReference type="GO" id="GO:0010047">
    <property type="term" value="P:fruit dehiscence"/>
    <property type="evidence" value="ECO:0007669"/>
    <property type="project" value="UniProtKB-ARBA"/>
</dbReference>
<keyword evidence="15" id="KW-1185">Reference proteome</keyword>
<keyword evidence="4" id="KW-0134">Cell wall</keyword>
<evidence type="ECO:0000256" key="13">
    <source>
        <dbReference type="SAM" id="SignalP"/>
    </source>
</evidence>
<feature type="active site" evidence="11">
    <location>
        <position position="279"/>
    </location>
</feature>
<dbReference type="InterPro" id="IPR000743">
    <property type="entry name" value="Glyco_hydro_28"/>
</dbReference>
<evidence type="ECO:0000256" key="5">
    <source>
        <dbReference type="ARBA" id="ARBA00022525"/>
    </source>
</evidence>
<dbReference type="GO" id="GO:0009830">
    <property type="term" value="P:cell wall modification involved in abscission"/>
    <property type="evidence" value="ECO:0007669"/>
    <property type="project" value="UniProtKB-ARBA"/>
</dbReference>
<dbReference type="PROSITE" id="PS00502">
    <property type="entry name" value="POLYGALACTURONASE"/>
    <property type="match status" value="1"/>
</dbReference>
<dbReference type="SMART" id="SM00710">
    <property type="entry name" value="PbH1"/>
    <property type="match status" value="5"/>
</dbReference>
<evidence type="ECO:0000313" key="14">
    <source>
        <dbReference type="EMBL" id="RYR43998.1"/>
    </source>
</evidence>
<evidence type="ECO:0000313" key="15">
    <source>
        <dbReference type="Proteomes" id="UP000289738"/>
    </source>
</evidence>
<comment type="subcellular location">
    <subcellularLocation>
        <location evidence="1">Secreted</location>
        <location evidence="1">Cell wall</location>
    </subcellularLocation>
</comment>
<dbReference type="GO" id="GO:0005975">
    <property type="term" value="P:carbohydrate metabolic process"/>
    <property type="evidence" value="ECO:0007669"/>
    <property type="project" value="InterPro"/>
</dbReference>
<evidence type="ECO:0000256" key="7">
    <source>
        <dbReference type="ARBA" id="ARBA00022801"/>
    </source>
</evidence>
<dbReference type="PANTHER" id="PTHR31375">
    <property type="match status" value="1"/>
</dbReference>
<feature type="chain" id="PRO_5019568097" description="endo-polygalacturonase" evidence="13">
    <location>
        <begin position="26"/>
        <end position="432"/>
    </location>
</feature>
<comment type="similarity">
    <text evidence="2 12">Belongs to the glycosyl hydrolase 28 family.</text>
</comment>
<evidence type="ECO:0000256" key="11">
    <source>
        <dbReference type="PROSITE-ProRule" id="PRU10052"/>
    </source>
</evidence>
<accession>A0A445BZR2</accession>
<keyword evidence="7 12" id="KW-0378">Hydrolase</keyword>
<gene>
    <name evidence="14" type="ORF">Ahy_A08g040380</name>
</gene>
<dbReference type="InterPro" id="IPR012334">
    <property type="entry name" value="Pectin_lyas_fold"/>
</dbReference>
<evidence type="ECO:0000256" key="4">
    <source>
        <dbReference type="ARBA" id="ARBA00022512"/>
    </source>
</evidence>
<keyword evidence="8 12" id="KW-0326">Glycosidase</keyword>
<dbReference type="OrthoDB" id="187139at2759"/>
<evidence type="ECO:0000256" key="1">
    <source>
        <dbReference type="ARBA" id="ARBA00004191"/>
    </source>
</evidence>
<dbReference type="Gene3D" id="2.160.20.10">
    <property type="entry name" value="Single-stranded right-handed beta-helix, Pectin lyase-like"/>
    <property type="match status" value="1"/>
</dbReference>
<dbReference type="InterPro" id="IPR006626">
    <property type="entry name" value="PbH1"/>
</dbReference>
<keyword evidence="9" id="KW-0961">Cell wall biogenesis/degradation</keyword>
<dbReference type="AlphaFoldDB" id="A0A445BZR2"/>
<organism evidence="14 15">
    <name type="scientific">Arachis hypogaea</name>
    <name type="common">Peanut</name>
    <dbReference type="NCBI Taxonomy" id="3818"/>
    <lineage>
        <taxon>Eukaryota</taxon>
        <taxon>Viridiplantae</taxon>
        <taxon>Streptophyta</taxon>
        <taxon>Embryophyta</taxon>
        <taxon>Tracheophyta</taxon>
        <taxon>Spermatophyta</taxon>
        <taxon>Magnoliopsida</taxon>
        <taxon>eudicotyledons</taxon>
        <taxon>Gunneridae</taxon>
        <taxon>Pentapetalae</taxon>
        <taxon>rosids</taxon>
        <taxon>fabids</taxon>
        <taxon>Fabales</taxon>
        <taxon>Fabaceae</taxon>
        <taxon>Papilionoideae</taxon>
        <taxon>50 kb inversion clade</taxon>
        <taxon>dalbergioids sensu lato</taxon>
        <taxon>Dalbergieae</taxon>
        <taxon>Pterocarpus clade</taxon>
        <taxon>Arachis</taxon>
    </lineage>
</organism>
<dbReference type="GO" id="GO:0004650">
    <property type="term" value="F:polygalacturonase activity"/>
    <property type="evidence" value="ECO:0007669"/>
    <property type="project" value="UniProtKB-EC"/>
</dbReference>
<keyword evidence="5" id="KW-0964">Secreted</keyword>
<evidence type="ECO:0000256" key="8">
    <source>
        <dbReference type="ARBA" id="ARBA00023295"/>
    </source>
</evidence>
<dbReference type="Pfam" id="PF00295">
    <property type="entry name" value="Glyco_hydro_28"/>
    <property type="match status" value="1"/>
</dbReference>
<sequence>MCSQSVVPSSLLLMLLVSSSGLCFGSYIGPRRLMQTKHDENMDIMLRVHHQSTPSSIMSQKTFSVSHYGAKSGDGRVDNEAFEKAWNLACSEGGALVVPKEKVYHLKPIKFSGPCQASTTFMLYGTIKAWPKISAYEEDRQHWIMFDNVTNFGVDGGGTFNGNGKIWWENSCKTNESLPCKDAPTAVTFNECNNLRVENVGFRNAQQMHVRFQKCNNVTASNLVVQAPGDSPNTDGLHVTQTKNIFIRNSVIRTGDDCISIVSGSQNVRATDIVCGPGHGISIGSLGAGNSEAQVSNVVIDGAIFTGTSNGVRIKTWQGGSGYAKDIKFINIEMRNVTNPIIIDQNYCDQKEPCQEQESAVKLSNVVYQNIIGTSATQVAIKFNCSKTVPCRSIYLQDVILKPERHGSDTVATCENVRYANRGQLFPQCSTA</sequence>
<protein>
    <recommendedName>
        <fullName evidence="3">endo-polygalacturonase</fullName>
        <ecNumber evidence="3">3.2.1.15</ecNumber>
    </recommendedName>
</protein>
<dbReference type="GO" id="GO:0009901">
    <property type="term" value="P:anther dehiscence"/>
    <property type="evidence" value="ECO:0007669"/>
    <property type="project" value="UniProtKB-ARBA"/>
</dbReference>
<evidence type="ECO:0000256" key="12">
    <source>
        <dbReference type="RuleBase" id="RU361169"/>
    </source>
</evidence>
<feature type="signal peptide" evidence="13">
    <location>
        <begin position="1"/>
        <end position="25"/>
    </location>
</feature>
<dbReference type="Proteomes" id="UP000289738">
    <property type="component" value="Chromosome A08"/>
</dbReference>